<proteinExistence type="predicted"/>
<reference evidence="1 2" key="1">
    <citation type="journal article" date="2022" name="Mar. Drugs">
        <title>Bioassay-Guided Fractionation Leads to the Detection of Cholic Acid Generated by the Rare Thalassomonas sp.</title>
        <authorList>
            <person name="Pheiffer F."/>
            <person name="Schneider Y.K."/>
            <person name="Hansen E.H."/>
            <person name="Andersen J.H."/>
            <person name="Isaksson J."/>
            <person name="Busche T."/>
            <person name="R C."/>
            <person name="Kalinowski J."/>
            <person name="Zyl L.V."/>
            <person name="Trindade M."/>
        </authorList>
    </citation>
    <scope>NUCLEOTIDE SEQUENCE [LARGE SCALE GENOMIC DNA]</scope>
    <source>
        <strain evidence="1 2">A5K-61T</strain>
    </source>
</reference>
<keyword evidence="2" id="KW-1185">Reference proteome</keyword>
<sequence>MKCDGHAKITDATIALLLKNCAHDPAIRQEHCNANFFVTDETSYTDPEKSVSADNTSTAIKSAIYGNAKFESTGPFALLLMFLAPQNYRANAGWQPHKVFCLIA</sequence>
<dbReference type="EMBL" id="CP059693">
    <property type="protein sequence ID" value="WDE13506.1"/>
    <property type="molecule type" value="Genomic_DNA"/>
</dbReference>
<dbReference type="RefSeq" id="WP_274053888.1">
    <property type="nucleotide sequence ID" value="NZ_CP059693.1"/>
</dbReference>
<dbReference type="Proteomes" id="UP001215231">
    <property type="component" value="Chromosome"/>
</dbReference>
<name>A0ABY7VJ66_9GAMM</name>
<evidence type="ECO:0000313" key="2">
    <source>
        <dbReference type="Proteomes" id="UP001215231"/>
    </source>
</evidence>
<gene>
    <name evidence="1" type="ORF">H3N35_08750</name>
</gene>
<evidence type="ECO:0000313" key="1">
    <source>
        <dbReference type="EMBL" id="WDE13506.1"/>
    </source>
</evidence>
<protein>
    <submittedName>
        <fullName evidence="1">Uncharacterized protein</fullName>
    </submittedName>
</protein>
<organism evidence="1 2">
    <name type="scientific">Thalassomonas haliotis</name>
    <dbReference type="NCBI Taxonomy" id="485448"/>
    <lineage>
        <taxon>Bacteria</taxon>
        <taxon>Pseudomonadati</taxon>
        <taxon>Pseudomonadota</taxon>
        <taxon>Gammaproteobacteria</taxon>
        <taxon>Alteromonadales</taxon>
        <taxon>Colwelliaceae</taxon>
        <taxon>Thalassomonas</taxon>
    </lineage>
</organism>
<accession>A0ABY7VJ66</accession>